<reference evidence="3 4" key="1">
    <citation type="journal article" date="2014" name="Science">
        <title>Plant genetics. Early allopolyploid evolution in the post-Neolithic Brassica napus oilseed genome.</title>
        <authorList>
            <person name="Chalhoub B."/>
            <person name="Denoeud F."/>
            <person name="Liu S."/>
            <person name="Parkin I.A."/>
            <person name="Tang H."/>
            <person name="Wang X."/>
            <person name="Chiquet J."/>
            <person name="Belcram H."/>
            <person name="Tong C."/>
            <person name="Samans B."/>
            <person name="Correa M."/>
            <person name="Da Silva C."/>
            <person name="Just J."/>
            <person name="Falentin C."/>
            <person name="Koh C.S."/>
            <person name="Le Clainche I."/>
            <person name="Bernard M."/>
            <person name="Bento P."/>
            <person name="Noel B."/>
            <person name="Labadie K."/>
            <person name="Alberti A."/>
            <person name="Charles M."/>
            <person name="Arnaud D."/>
            <person name="Guo H."/>
            <person name="Daviaud C."/>
            <person name="Alamery S."/>
            <person name="Jabbari K."/>
            <person name="Zhao M."/>
            <person name="Edger P.P."/>
            <person name="Chelaifa H."/>
            <person name="Tack D."/>
            <person name="Lassalle G."/>
            <person name="Mestiri I."/>
            <person name="Schnel N."/>
            <person name="Le Paslier M.C."/>
            <person name="Fan G."/>
            <person name="Renault V."/>
            <person name="Bayer P.E."/>
            <person name="Golicz A.A."/>
            <person name="Manoli S."/>
            <person name="Lee T.H."/>
            <person name="Thi V.H."/>
            <person name="Chalabi S."/>
            <person name="Hu Q."/>
            <person name="Fan C."/>
            <person name="Tollenaere R."/>
            <person name="Lu Y."/>
            <person name="Battail C."/>
            <person name="Shen J."/>
            <person name="Sidebottom C.H."/>
            <person name="Wang X."/>
            <person name="Canaguier A."/>
            <person name="Chauveau A."/>
            <person name="Berard A."/>
            <person name="Deniot G."/>
            <person name="Guan M."/>
            <person name="Liu Z."/>
            <person name="Sun F."/>
            <person name="Lim Y.P."/>
            <person name="Lyons E."/>
            <person name="Town C.D."/>
            <person name="Bancroft I."/>
            <person name="Wang X."/>
            <person name="Meng J."/>
            <person name="Ma J."/>
            <person name="Pires J.C."/>
            <person name="King G.J."/>
            <person name="Brunel D."/>
            <person name="Delourme R."/>
            <person name="Renard M."/>
            <person name="Aury J.M."/>
            <person name="Adams K.L."/>
            <person name="Batley J."/>
            <person name="Snowdon R.J."/>
            <person name="Tost J."/>
            <person name="Edwards D."/>
            <person name="Zhou Y."/>
            <person name="Hua W."/>
            <person name="Sharpe A.G."/>
            <person name="Paterson A.H."/>
            <person name="Guan C."/>
            <person name="Wincker P."/>
        </authorList>
    </citation>
    <scope>NUCLEOTIDE SEQUENCE [LARGE SCALE GENOMIC DNA]</scope>
    <source>
        <strain evidence="4">cv. Darmor-bzh</strain>
    </source>
</reference>
<evidence type="ECO:0000256" key="1">
    <source>
        <dbReference type="SAM" id="MobiDB-lite"/>
    </source>
</evidence>
<dbReference type="PaxDb" id="3708-A0A078F154"/>
<organism evidence="3 4">
    <name type="scientific">Brassica napus</name>
    <name type="common">Rape</name>
    <dbReference type="NCBI Taxonomy" id="3708"/>
    <lineage>
        <taxon>Eukaryota</taxon>
        <taxon>Viridiplantae</taxon>
        <taxon>Streptophyta</taxon>
        <taxon>Embryophyta</taxon>
        <taxon>Tracheophyta</taxon>
        <taxon>Spermatophyta</taxon>
        <taxon>Magnoliopsida</taxon>
        <taxon>eudicotyledons</taxon>
        <taxon>Gunneridae</taxon>
        <taxon>Pentapetalae</taxon>
        <taxon>rosids</taxon>
        <taxon>malvids</taxon>
        <taxon>Brassicales</taxon>
        <taxon>Brassicaceae</taxon>
        <taxon>Brassiceae</taxon>
        <taxon>Brassica</taxon>
    </lineage>
</organism>
<evidence type="ECO:0000313" key="3">
    <source>
        <dbReference type="EMBL" id="CDY08210.1"/>
    </source>
</evidence>
<gene>
    <name evidence="3" type="primary">BnaA05g14090D</name>
    <name evidence="3" type="ORF">GSBRNA2T00125519001</name>
</gene>
<keyword evidence="4" id="KW-1185">Reference proteome</keyword>
<dbReference type="OMA" id="WIQCLRE"/>
<protein>
    <submittedName>
        <fullName evidence="3">BnaA05g14090D protein</fullName>
    </submittedName>
</protein>
<keyword evidence="2" id="KW-0732">Signal</keyword>
<dbReference type="Proteomes" id="UP000028999">
    <property type="component" value="Unassembled WGS sequence"/>
</dbReference>
<dbReference type="SMR" id="A0A078F154"/>
<feature type="chain" id="PRO_5001734285" evidence="2">
    <location>
        <begin position="24"/>
        <end position="77"/>
    </location>
</feature>
<evidence type="ECO:0000313" key="4">
    <source>
        <dbReference type="Proteomes" id="UP000028999"/>
    </source>
</evidence>
<sequence>MAKWSAIVLIMMVVIAVAVTVEANKKKECFHKCSKPCKPHHGNCFKHCKAKCGETNPHHGPGGHHHGRGGPPPPPRY</sequence>
<dbReference type="Gramene" id="CDY08210">
    <property type="protein sequence ID" value="CDY08210"/>
    <property type="gene ID" value="GSBRNA2T00125519001"/>
</dbReference>
<feature type="region of interest" description="Disordered" evidence="1">
    <location>
        <begin position="56"/>
        <end position="77"/>
    </location>
</feature>
<feature type="signal peptide" evidence="2">
    <location>
        <begin position="1"/>
        <end position="23"/>
    </location>
</feature>
<dbReference type="EMBL" id="LK031984">
    <property type="protein sequence ID" value="CDY08210.1"/>
    <property type="molecule type" value="Genomic_DNA"/>
</dbReference>
<name>A0A078F154_BRANA</name>
<accession>A0A078F154</accession>
<evidence type="ECO:0000256" key="2">
    <source>
        <dbReference type="SAM" id="SignalP"/>
    </source>
</evidence>
<proteinExistence type="predicted"/>
<dbReference type="AlphaFoldDB" id="A0A078F154"/>